<evidence type="ECO:0000256" key="1">
    <source>
        <dbReference type="SAM" id="MobiDB-lite"/>
    </source>
</evidence>
<proteinExistence type="predicted"/>
<name>A0ABN8VC44_STRGL</name>
<keyword evidence="3" id="KW-1185">Reference proteome</keyword>
<feature type="region of interest" description="Disordered" evidence="1">
    <location>
        <begin position="1"/>
        <end position="30"/>
    </location>
</feature>
<protein>
    <submittedName>
        <fullName evidence="2">Uncharacterized protein</fullName>
    </submittedName>
</protein>
<dbReference type="Proteomes" id="UP001154015">
    <property type="component" value="Unassembled WGS sequence"/>
</dbReference>
<evidence type="ECO:0000313" key="2">
    <source>
        <dbReference type="EMBL" id="CAH9419531.1"/>
    </source>
</evidence>
<dbReference type="EMBL" id="CAKXYP010000025">
    <property type="protein sequence ID" value="CAH9419531.1"/>
    <property type="molecule type" value="Genomic_DNA"/>
</dbReference>
<comment type="caution">
    <text evidence="2">The sequence shown here is derived from an EMBL/GenBank/DDBJ whole genome shotgun (WGS) entry which is preliminary data.</text>
</comment>
<sequence>MVRGLSCCAGDPRPGGGADGAEGHGHGHGGQQLIQGVLAFLLGAAVNREPRHEGILPGEQE</sequence>
<organism evidence="2 3">
    <name type="scientific">Streptomyces globisporus</name>
    <dbReference type="NCBI Taxonomy" id="1908"/>
    <lineage>
        <taxon>Bacteria</taxon>
        <taxon>Bacillati</taxon>
        <taxon>Actinomycetota</taxon>
        <taxon>Actinomycetes</taxon>
        <taxon>Kitasatosporales</taxon>
        <taxon>Streptomycetaceae</taxon>
        <taxon>Streptomyces</taxon>
    </lineage>
</organism>
<gene>
    <name evidence="2" type="ORF">SGL43_06586</name>
</gene>
<accession>A0ABN8VC44</accession>
<reference evidence="2" key="1">
    <citation type="submission" date="2022-03" db="EMBL/GenBank/DDBJ databases">
        <authorList>
            <person name="Leyn A S."/>
        </authorList>
    </citation>
    <scope>NUCLEOTIDE SEQUENCE</scope>
    <source>
        <strain evidence="2">Streptomyces globisporus 4-3</strain>
    </source>
</reference>
<evidence type="ECO:0000313" key="3">
    <source>
        <dbReference type="Proteomes" id="UP001154015"/>
    </source>
</evidence>